<keyword evidence="4 9" id="KW-1003">Cell membrane</keyword>
<dbReference type="PIRSF" id="PIRSF006648">
    <property type="entry name" value="DrrB"/>
    <property type="match status" value="1"/>
</dbReference>
<keyword evidence="3 9" id="KW-0813">Transport</keyword>
<gene>
    <name evidence="11" type="ordered locus">Clocel_0608</name>
</gene>
<dbReference type="PANTHER" id="PTHR30413">
    <property type="entry name" value="INNER MEMBRANE TRANSPORT PERMEASE"/>
    <property type="match status" value="1"/>
</dbReference>
<evidence type="ECO:0000259" key="10">
    <source>
        <dbReference type="PROSITE" id="PS51012"/>
    </source>
</evidence>
<dbReference type="Proteomes" id="UP000002730">
    <property type="component" value="Chromosome"/>
</dbReference>
<dbReference type="STRING" id="573061.Clocel_0608"/>
<dbReference type="InterPro" id="IPR047817">
    <property type="entry name" value="ABC2_TM_bact-type"/>
</dbReference>
<evidence type="ECO:0000256" key="9">
    <source>
        <dbReference type="RuleBase" id="RU361157"/>
    </source>
</evidence>
<feature type="transmembrane region" description="Helical" evidence="9">
    <location>
        <begin position="170"/>
        <end position="191"/>
    </location>
</feature>
<dbReference type="AlphaFoldDB" id="D9SRL2"/>
<keyword evidence="12" id="KW-1185">Reference proteome</keyword>
<accession>D9SRL2</accession>
<evidence type="ECO:0000256" key="3">
    <source>
        <dbReference type="ARBA" id="ARBA00022448"/>
    </source>
</evidence>
<evidence type="ECO:0000256" key="4">
    <source>
        <dbReference type="ARBA" id="ARBA00022475"/>
    </source>
</evidence>
<evidence type="ECO:0000256" key="2">
    <source>
        <dbReference type="ARBA" id="ARBA00007783"/>
    </source>
</evidence>
<dbReference type="InterPro" id="IPR013525">
    <property type="entry name" value="ABC2_TM"/>
</dbReference>
<comment type="similarity">
    <text evidence="2 9">Belongs to the ABC-2 integral membrane protein family.</text>
</comment>
<keyword evidence="7 9" id="KW-1133">Transmembrane helix</keyword>
<dbReference type="Pfam" id="PF01061">
    <property type="entry name" value="ABC2_membrane"/>
    <property type="match status" value="1"/>
</dbReference>
<dbReference type="HOGENOM" id="CLU_060703_1_1_9"/>
<feature type="domain" description="ABC transmembrane type-2" evidence="10">
    <location>
        <begin position="32"/>
        <end position="248"/>
    </location>
</feature>
<organism evidence="11 12">
    <name type="scientific">Clostridium cellulovorans (strain ATCC 35296 / DSM 3052 / OCM 3 / 743B)</name>
    <dbReference type="NCBI Taxonomy" id="573061"/>
    <lineage>
        <taxon>Bacteria</taxon>
        <taxon>Bacillati</taxon>
        <taxon>Bacillota</taxon>
        <taxon>Clostridia</taxon>
        <taxon>Eubacteriales</taxon>
        <taxon>Clostridiaceae</taxon>
        <taxon>Clostridium</taxon>
    </lineage>
</organism>
<feature type="transmembrane region" description="Helical" evidence="9">
    <location>
        <begin position="224"/>
        <end position="242"/>
    </location>
</feature>
<dbReference type="GO" id="GO:0043190">
    <property type="term" value="C:ATP-binding cassette (ABC) transporter complex"/>
    <property type="evidence" value="ECO:0007669"/>
    <property type="project" value="InterPro"/>
</dbReference>
<dbReference type="EMBL" id="CP002160">
    <property type="protein sequence ID" value="ADL50379.1"/>
    <property type="molecule type" value="Genomic_DNA"/>
</dbReference>
<sequence>MFKRIKELRNYKELIWNFTSRDLKLKYKNSALGFIWSLLNPLMMMVVYTIAFKFIMKQDIENFSMYILTGILPWSFFQASIIGGTRCIIDNAQLVKKVYFPREIIPFSMVLTNMINYLITLVIVFLGLFISKIHIGPHLLLLPIVLLLFFIFTYGLVLLLSSLDVIYRDIFHFVEVVFMAWIYLTPVVYTVDQAKELKWLFYFNPMYYPIQSIRDTLMYDRISYNYLLAMALIAFVTLFVGYKSFIKIEKVFAEEI</sequence>
<keyword evidence="5" id="KW-0997">Cell inner membrane</keyword>
<comment type="subcellular location">
    <subcellularLocation>
        <location evidence="1">Cell inner membrane</location>
        <topology evidence="1">Multi-pass membrane protein</topology>
    </subcellularLocation>
    <subcellularLocation>
        <location evidence="9">Cell membrane</location>
        <topology evidence="9">Multi-pass membrane protein</topology>
    </subcellularLocation>
</comment>
<evidence type="ECO:0000256" key="6">
    <source>
        <dbReference type="ARBA" id="ARBA00022692"/>
    </source>
</evidence>
<dbReference type="GO" id="GO:0140359">
    <property type="term" value="F:ABC-type transporter activity"/>
    <property type="evidence" value="ECO:0007669"/>
    <property type="project" value="InterPro"/>
</dbReference>
<name>D9SRL2_CLOC7</name>
<keyword evidence="6 9" id="KW-0812">Transmembrane</keyword>
<evidence type="ECO:0000256" key="7">
    <source>
        <dbReference type="ARBA" id="ARBA00022989"/>
    </source>
</evidence>
<dbReference type="KEGG" id="ccb:Clocel_0608"/>
<evidence type="ECO:0000256" key="8">
    <source>
        <dbReference type="ARBA" id="ARBA00023136"/>
    </source>
</evidence>
<dbReference type="PROSITE" id="PS51012">
    <property type="entry name" value="ABC_TM2"/>
    <property type="match status" value="1"/>
</dbReference>
<feature type="transmembrane region" description="Helical" evidence="9">
    <location>
        <begin position="104"/>
        <end position="128"/>
    </location>
</feature>
<dbReference type="InterPro" id="IPR000412">
    <property type="entry name" value="ABC_2_transport"/>
</dbReference>
<protein>
    <recommendedName>
        <fullName evidence="9">Transport permease protein</fullName>
    </recommendedName>
</protein>
<evidence type="ECO:0000256" key="5">
    <source>
        <dbReference type="ARBA" id="ARBA00022519"/>
    </source>
</evidence>
<keyword evidence="8 9" id="KW-0472">Membrane</keyword>
<feature type="transmembrane region" description="Helical" evidence="9">
    <location>
        <begin position="31"/>
        <end position="51"/>
    </location>
</feature>
<dbReference type="eggNOG" id="COG1682">
    <property type="taxonomic scope" value="Bacteria"/>
</dbReference>
<evidence type="ECO:0000256" key="1">
    <source>
        <dbReference type="ARBA" id="ARBA00004429"/>
    </source>
</evidence>
<feature type="transmembrane region" description="Helical" evidence="9">
    <location>
        <begin position="140"/>
        <end position="163"/>
    </location>
</feature>
<proteinExistence type="inferred from homology"/>
<dbReference type="GO" id="GO:0015920">
    <property type="term" value="P:lipopolysaccharide transport"/>
    <property type="evidence" value="ECO:0007669"/>
    <property type="project" value="TreeGrafter"/>
</dbReference>
<dbReference type="OrthoDB" id="9786910at2"/>
<dbReference type="PANTHER" id="PTHR30413:SF8">
    <property type="entry name" value="TRANSPORT PERMEASE PROTEIN"/>
    <property type="match status" value="1"/>
</dbReference>
<feature type="transmembrane region" description="Helical" evidence="9">
    <location>
        <begin position="63"/>
        <end position="83"/>
    </location>
</feature>
<dbReference type="RefSeq" id="WP_010074841.1">
    <property type="nucleotide sequence ID" value="NC_014393.1"/>
</dbReference>
<reference evidence="11 12" key="1">
    <citation type="submission" date="2010-08" db="EMBL/GenBank/DDBJ databases">
        <title>Complete sequence of Clostridium cellulovorans 743B.</title>
        <authorList>
            <consortium name="US DOE Joint Genome Institute"/>
            <person name="Lucas S."/>
            <person name="Copeland A."/>
            <person name="Lapidus A."/>
            <person name="Cheng J.-F."/>
            <person name="Bruce D."/>
            <person name="Goodwin L."/>
            <person name="Pitluck S."/>
            <person name="Chertkov O."/>
            <person name="Detter J.C."/>
            <person name="Han C."/>
            <person name="Tapia R."/>
            <person name="Land M."/>
            <person name="Hauser L."/>
            <person name="Chang Y.-J."/>
            <person name="Jeffries C."/>
            <person name="Kyrpides N."/>
            <person name="Ivanova N."/>
            <person name="Mikhailova N."/>
            <person name="Hemme C.L."/>
            <person name="Woyke T."/>
        </authorList>
    </citation>
    <scope>NUCLEOTIDE SEQUENCE [LARGE SCALE GENOMIC DNA]</scope>
    <source>
        <strain evidence="12">ATCC 35296 / DSM 3052 / OCM 3 / 743B</strain>
    </source>
</reference>
<evidence type="ECO:0000313" key="11">
    <source>
        <dbReference type="EMBL" id="ADL50379.1"/>
    </source>
</evidence>
<evidence type="ECO:0000313" key="12">
    <source>
        <dbReference type="Proteomes" id="UP000002730"/>
    </source>
</evidence>